<organism evidence="1">
    <name type="scientific">Salmonella enterica</name>
    <name type="common">Salmonella choleraesuis</name>
    <dbReference type="NCBI Taxonomy" id="28901"/>
    <lineage>
        <taxon>Bacteria</taxon>
        <taxon>Pseudomonadati</taxon>
        <taxon>Pseudomonadota</taxon>
        <taxon>Gammaproteobacteria</taxon>
        <taxon>Enterobacterales</taxon>
        <taxon>Enterobacteriaceae</taxon>
        <taxon>Salmonella</taxon>
    </lineage>
</organism>
<reference evidence="1" key="2">
    <citation type="submission" date="2020-02" db="EMBL/GenBank/DDBJ databases">
        <authorList>
            <consortium name="NCBI Pathogen Detection Project"/>
        </authorList>
    </citation>
    <scope>NUCLEOTIDE SEQUENCE</scope>
    <source>
        <strain evidence="1">MA.1090600297</strain>
    </source>
</reference>
<sequence>MEAGKLRDLVQLLQPVSRQNSIGELVNNFEPYSTPIYADVRVVSGREQLKAGVEKTQQIYTIQIRYCAALRSAWRVRIETGVTAGEVLEINTLQPDNKRRWITIAGTSL</sequence>
<comment type="caution">
    <text evidence="1">The sequence shown here is derived from an EMBL/GenBank/DDBJ whole genome shotgun (WGS) entry which is preliminary data.</text>
</comment>
<protein>
    <submittedName>
        <fullName evidence="1">Phage head closure protein</fullName>
    </submittedName>
</protein>
<dbReference type="Gene3D" id="2.40.10.270">
    <property type="entry name" value="Bacteriophage SPP1 head-tail adaptor protein"/>
    <property type="match status" value="1"/>
</dbReference>
<proteinExistence type="predicted"/>
<dbReference type="InterPro" id="IPR038666">
    <property type="entry name" value="SSP1_head-tail_sf"/>
</dbReference>
<reference evidence="1" key="1">
    <citation type="journal article" date="2018" name="Genome Biol.">
        <title>SKESA: strategic k-mer extension for scrupulous assemblies.</title>
        <authorList>
            <person name="Souvorov A."/>
            <person name="Agarwala R."/>
            <person name="Lipman D.J."/>
        </authorList>
    </citation>
    <scope>NUCLEOTIDE SEQUENCE</scope>
    <source>
        <strain evidence="1">MA.1090600297</strain>
    </source>
</reference>
<dbReference type="Pfam" id="PF05521">
    <property type="entry name" value="Phage_HCP"/>
    <property type="match status" value="1"/>
</dbReference>
<accession>A0A762BW63</accession>
<evidence type="ECO:0000313" key="1">
    <source>
        <dbReference type="EMBL" id="HAG3504811.1"/>
    </source>
</evidence>
<dbReference type="AlphaFoldDB" id="A0A762BW63"/>
<gene>
    <name evidence="1" type="ORF">G8Z56_003722</name>
</gene>
<dbReference type="InterPro" id="IPR008767">
    <property type="entry name" value="Phage_SPP1_head-tail_adaptor"/>
</dbReference>
<dbReference type="EMBL" id="DAAYBQ010000017">
    <property type="protein sequence ID" value="HAG3504811.1"/>
    <property type="molecule type" value="Genomic_DNA"/>
</dbReference>
<dbReference type="NCBIfam" id="TIGR01563">
    <property type="entry name" value="gp16_SPP1"/>
    <property type="match status" value="1"/>
</dbReference>
<name>A0A762BW63_SALER</name>